<evidence type="ECO:0000313" key="2">
    <source>
        <dbReference type="EMBL" id="MBE5040110.1"/>
    </source>
</evidence>
<keyword evidence="1" id="KW-0812">Transmembrane</keyword>
<feature type="transmembrane region" description="Helical" evidence="1">
    <location>
        <begin position="20"/>
        <end position="39"/>
    </location>
</feature>
<feature type="transmembrane region" description="Helical" evidence="1">
    <location>
        <begin position="338"/>
        <end position="359"/>
    </location>
</feature>
<gene>
    <name evidence="2" type="ORF">INF28_06510</name>
</gene>
<organism evidence="2 3">
    <name type="scientific">Ructibacterium gallinarum</name>
    <dbReference type="NCBI Taxonomy" id="2779355"/>
    <lineage>
        <taxon>Bacteria</taxon>
        <taxon>Bacillati</taxon>
        <taxon>Bacillota</taxon>
        <taxon>Clostridia</taxon>
        <taxon>Eubacteriales</taxon>
        <taxon>Oscillospiraceae</taxon>
        <taxon>Ructibacterium</taxon>
    </lineage>
</organism>
<feature type="transmembrane region" description="Helical" evidence="1">
    <location>
        <begin position="179"/>
        <end position="207"/>
    </location>
</feature>
<keyword evidence="1" id="KW-0472">Membrane</keyword>
<feature type="transmembrane region" description="Helical" evidence="1">
    <location>
        <begin position="308"/>
        <end position="326"/>
    </location>
</feature>
<name>A0A9D5M0N9_9FIRM</name>
<dbReference type="EMBL" id="JADCKB010000011">
    <property type="protein sequence ID" value="MBE5040110.1"/>
    <property type="molecule type" value="Genomic_DNA"/>
</dbReference>
<feature type="transmembrane region" description="Helical" evidence="1">
    <location>
        <begin position="425"/>
        <end position="442"/>
    </location>
</feature>
<keyword evidence="3" id="KW-1185">Reference proteome</keyword>
<comment type="caution">
    <text evidence="2">The sequence shown here is derived from an EMBL/GenBank/DDBJ whole genome shotgun (WGS) entry which is preliminary data.</text>
</comment>
<dbReference type="Proteomes" id="UP000806542">
    <property type="component" value="Unassembled WGS sequence"/>
</dbReference>
<evidence type="ECO:0000256" key="1">
    <source>
        <dbReference type="SAM" id="Phobius"/>
    </source>
</evidence>
<feature type="transmembrane region" description="Helical" evidence="1">
    <location>
        <begin position="149"/>
        <end position="167"/>
    </location>
</feature>
<sequence length="519" mass="59418">MCSFQQAVDQPLSEKKYWNMAYLVAAAVAIFTFLVMRNVRLYGDDYFYGTFGMQGWSGFWQAHQNHYMQSNGRAVVHILDALFLQFPPILWQVVNCFMLGLVVFLGVCCVLPENGRRPSQVFCGSAVLGALILYLDIRITNQSVYWETGSWNYVFPFVLLLGTWVMLEKRRRERGNSIALSILAFFSAATTEQNAMMTVGLIFLYLADSWWVHKKKVDRAMLCALCIAVLGALSVLAAPSQWTRFQDEQQGRAEMTFGELLVANVKEQGTLFFSGIYMQVPQIMAIAGTIFFVFTVSSRFWIVGNVCGKLWCLVGLCVIGLVLYASGEYDDIIAYRTFSCIFIFIYYLLSGIFLFWYMLTYKPEQYYIPLIAVILAAGSQLMMLVSPMFGPRTVLCAIFLMGIYTSFMVTHYLPFQKGKIETRGFMVLLCLVMMGNAVQLFLPTISGYKANAPIDAQNRMLIEQYKQQGGENLVQYTMRDDFYAWSLPYNSAYHEEWYKVYYELPAELPIVWENMSEET</sequence>
<accession>A0A9D5M0N9</accession>
<feature type="transmembrane region" description="Helical" evidence="1">
    <location>
        <begin position="393"/>
        <end position="413"/>
    </location>
</feature>
<reference evidence="2" key="1">
    <citation type="submission" date="2020-10" db="EMBL/GenBank/DDBJ databases">
        <title>ChiBAC.</title>
        <authorList>
            <person name="Zenner C."/>
            <person name="Hitch T.C.A."/>
            <person name="Clavel T."/>
        </authorList>
    </citation>
    <scope>NUCLEOTIDE SEQUENCE</scope>
    <source>
        <strain evidence="2">DSM 107454</strain>
    </source>
</reference>
<feature type="transmembrane region" description="Helical" evidence="1">
    <location>
        <begin position="89"/>
        <end position="112"/>
    </location>
</feature>
<evidence type="ECO:0000313" key="3">
    <source>
        <dbReference type="Proteomes" id="UP000806542"/>
    </source>
</evidence>
<feature type="transmembrane region" description="Helical" evidence="1">
    <location>
        <begin position="119"/>
        <end position="137"/>
    </location>
</feature>
<feature type="transmembrane region" description="Helical" evidence="1">
    <location>
        <begin position="219"/>
        <end position="238"/>
    </location>
</feature>
<protein>
    <submittedName>
        <fullName evidence="2">Uncharacterized protein</fullName>
    </submittedName>
</protein>
<dbReference type="AlphaFoldDB" id="A0A9D5M0N9"/>
<dbReference type="Pfam" id="PF19528">
    <property type="entry name" value="DUF6056"/>
    <property type="match status" value="1"/>
</dbReference>
<feature type="transmembrane region" description="Helical" evidence="1">
    <location>
        <begin position="365"/>
        <end position="386"/>
    </location>
</feature>
<feature type="transmembrane region" description="Helical" evidence="1">
    <location>
        <begin position="283"/>
        <end position="302"/>
    </location>
</feature>
<dbReference type="InterPro" id="IPR045691">
    <property type="entry name" value="DUF6056"/>
</dbReference>
<proteinExistence type="predicted"/>
<keyword evidence="1" id="KW-1133">Transmembrane helix</keyword>